<dbReference type="PANTHER" id="PTHR11384">
    <property type="entry name" value="ATP-BINDING CASSETTE, SUB-FAMILY D MEMBER"/>
    <property type="match status" value="1"/>
</dbReference>
<dbReference type="RefSeq" id="XP_016239166.1">
    <property type="nucleotide sequence ID" value="XM_016377596.1"/>
</dbReference>
<dbReference type="HOGENOM" id="CLU_007587_1_1_1"/>
<dbReference type="GO" id="GO:0015910">
    <property type="term" value="P:long-chain fatty acid import into peroxisome"/>
    <property type="evidence" value="ECO:0007669"/>
    <property type="project" value="TreeGrafter"/>
</dbReference>
<dbReference type="Pfam" id="PF06472">
    <property type="entry name" value="ABC_membrane_2"/>
    <property type="match status" value="1"/>
</dbReference>
<evidence type="ECO:0000256" key="9">
    <source>
        <dbReference type="SAM" id="MobiDB-lite"/>
    </source>
</evidence>
<dbReference type="GO" id="GO:0016887">
    <property type="term" value="F:ATP hydrolysis activity"/>
    <property type="evidence" value="ECO:0007669"/>
    <property type="project" value="InterPro"/>
</dbReference>
<keyword evidence="7" id="KW-1133">Transmembrane helix</keyword>
<evidence type="ECO:0000256" key="6">
    <source>
        <dbReference type="ARBA" id="ARBA00022840"/>
    </source>
</evidence>
<protein>
    <recommendedName>
        <fullName evidence="14">ABC transporter domain-containing protein</fullName>
    </recommendedName>
</protein>
<evidence type="ECO:0000313" key="13">
    <source>
        <dbReference type="Proteomes" id="UP000053328"/>
    </source>
</evidence>
<dbReference type="SMART" id="SM00382">
    <property type="entry name" value="AAA"/>
    <property type="match status" value="1"/>
</dbReference>
<dbReference type="InterPro" id="IPR003593">
    <property type="entry name" value="AAA+_ATPase"/>
</dbReference>
<dbReference type="GO" id="GO:0042760">
    <property type="term" value="P:very long-chain fatty acid catabolic process"/>
    <property type="evidence" value="ECO:0007669"/>
    <property type="project" value="TreeGrafter"/>
</dbReference>
<comment type="subcellular location">
    <subcellularLocation>
        <location evidence="1">Membrane</location>
        <topology evidence="1">Multi-pass membrane protein</topology>
    </subcellularLocation>
</comment>
<keyword evidence="13" id="KW-1185">Reference proteome</keyword>
<reference evidence="12 13" key="1">
    <citation type="submission" date="2015-01" db="EMBL/GenBank/DDBJ databases">
        <title>The Genome Sequence of Exophiala spinifera CBS89968.</title>
        <authorList>
            <consortium name="The Broad Institute Genomics Platform"/>
            <person name="Cuomo C."/>
            <person name="de Hoog S."/>
            <person name="Gorbushina A."/>
            <person name="Stielow B."/>
            <person name="Teixiera M."/>
            <person name="Abouelleil A."/>
            <person name="Chapman S.B."/>
            <person name="Priest M."/>
            <person name="Young S.K."/>
            <person name="Wortman J."/>
            <person name="Nusbaum C."/>
            <person name="Birren B."/>
        </authorList>
    </citation>
    <scope>NUCLEOTIDE SEQUENCE [LARGE SCALE GENOMIC DNA]</scope>
    <source>
        <strain evidence="12 13">CBS 89968</strain>
    </source>
</reference>
<dbReference type="VEuPathDB" id="FungiDB:PV08_03239"/>
<dbReference type="GO" id="GO:0140359">
    <property type="term" value="F:ABC-type transporter activity"/>
    <property type="evidence" value="ECO:0007669"/>
    <property type="project" value="InterPro"/>
</dbReference>
<dbReference type="GO" id="GO:0005324">
    <property type="term" value="F:long-chain fatty acid transmembrane transporter activity"/>
    <property type="evidence" value="ECO:0007669"/>
    <property type="project" value="TreeGrafter"/>
</dbReference>
<feature type="domain" description="ABC transmembrane type-1" evidence="11">
    <location>
        <begin position="174"/>
        <end position="388"/>
    </location>
</feature>
<evidence type="ECO:0008006" key="14">
    <source>
        <dbReference type="Google" id="ProtNLM"/>
    </source>
</evidence>
<dbReference type="PROSITE" id="PS50929">
    <property type="entry name" value="ABC_TM1F"/>
    <property type="match status" value="1"/>
</dbReference>
<name>A0A0D2BK53_9EURO</name>
<organism evidence="12 13">
    <name type="scientific">Exophiala spinifera</name>
    <dbReference type="NCBI Taxonomy" id="91928"/>
    <lineage>
        <taxon>Eukaryota</taxon>
        <taxon>Fungi</taxon>
        <taxon>Dikarya</taxon>
        <taxon>Ascomycota</taxon>
        <taxon>Pezizomycotina</taxon>
        <taxon>Eurotiomycetes</taxon>
        <taxon>Chaetothyriomycetidae</taxon>
        <taxon>Chaetothyriales</taxon>
        <taxon>Herpotrichiellaceae</taxon>
        <taxon>Exophiala</taxon>
    </lineage>
</organism>
<comment type="similarity">
    <text evidence="2">Belongs to the ABC transporter superfamily. ABCD family. Peroxisomal fatty acyl CoA transporter (TC 3.A.1.203) subfamily.</text>
</comment>
<evidence type="ECO:0000256" key="1">
    <source>
        <dbReference type="ARBA" id="ARBA00004141"/>
    </source>
</evidence>
<dbReference type="InterPro" id="IPR003439">
    <property type="entry name" value="ABC_transporter-like_ATP-bd"/>
</dbReference>
<dbReference type="InterPro" id="IPR050835">
    <property type="entry name" value="ABC_transporter_sub-D"/>
</dbReference>
<keyword evidence="6" id="KW-0067">ATP-binding</keyword>
<dbReference type="SUPFAM" id="SSF52540">
    <property type="entry name" value="P-loop containing nucleoside triphosphate hydrolases"/>
    <property type="match status" value="1"/>
</dbReference>
<evidence type="ECO:0000259" key="11">
    <source>
        <dbReference type="PROSITE" id="PS50929"/>
    </source>
</evidence>
<dbReference type="STRING" id="91928.A0A0D2BK53"/>
<keyword evidence="8" id="KW-0472">Membrane</keyword>
<keyword evidence="3" id="KW-0813">Transport</keyword>
<dbReference type="Pfam" id="PF00005">
    <property type="entry name" value="ABC_tran"/>
    <property type="match status" value="1"/>
</dbReference>
<dbReference type="GO" id="GO:0006635">
    <property type="term" value="P:fatty acid beta-oxidation"/>
    <property type="evidence" value="ECO:0007669"/>
    <property type="project" value="TreeGrafter"/>
</dbReference>
<dbReference type="GO" id="GO:0005524">
    <property type="term" value="F:ATP binding"/>
    <property type="evidence" value="ECO:0007669"/>
    <property type="project" value="UniProtKB-KW"/>
</dbReference>
<dbReference type="CDD" id="cd03223">
    <property type="entry name" value="ABCD_peroxisomal_ALDP"/>
    <property type="match status" value="1"/>
</dbReference>
<dbReference type="Proteomes" id="UP000053328">
    <property type="component" value="Unassembled WGS sequence"/>
</dbReference>
<dbReference type="GO" id="GO:0005778">
    <property type="term" value="C:peroxisomal membrane"/>
    <property type="evidence" value="ECO:0007669"/>
    <property type="project" value="TreeGrafter"/>
</dbReference>
<dbReference type="AlphaFoldDB" id="A0A0D2BK53"/>
<evidence type="ECO:0000259" key="10">
    <source>
        <dbReference type="PROSITE" id="PS50893"/>
    </source>
</evidence>
<dbReference type="PANTHER" id="PTHR11384:SF67">
    <property type="entry name" value="ATP-BINDING CASSETTE SUB-FAMILY D MEMBER 1"/>
    <property type="match status" value="1"/>
</dbReference>
<proteinExistence type="inferred from homology"/>
<evidence type="ECO:0000256" key="7">
    <source>
        <dbReference type="ARBA" id="ARBA00022989"/>
    </source>
</evidence>
<dbReference type="GeneID" id="27330322"/>
<feature type="domain" description="ABC transporter" evidence="10">
    <location>
        <begin position="536"/>
        <end position="770"/>
    </location>
</feature>
<dbReference type="Gene3D" id="3.40.50.300">
    <property type="entry name" value="P-loop containing nucleotide triphosphate hydrolases"/>
    <property type="match status" value="1"/>
</dbReference>
<evidence type="ECO:0000256" key="3">
    <source>
        <dbReference type="ARBA" id="ARBA00022448"/>
    </source>
</evidence>
<dbReference type="GO" id="GO:0007031">
    <property type="term" value="P:peroxisome organization"/>
    <property type="evidence" value="ECO:0007669"/>
    <property type="project" value="TreeGrafter"/>
</dbReference>
<keyword evidence="4" id="KW-0812">Transmembrane</keyword>
<dbReference type="InterPro" id="IPR011527">
    <property type="entry name" value="ABC1_TM_dom"/>
</dbReference>
<sequence length="821" mass="92259">MPVHSKEDPLMVLYNHYLSLFRTQIKRTPKSARLAATAALLISILSSSYGGYRWWQERTRERARGQRLVRKNSGLRGKGGERIIYVPKGNTTSKVIIHPTRPTTFDAHRRLFLTPPRITRLASGASTPAYGHGPPPQTKPGLNLAFLHQFLSLLNIMIPRFRSKETALLLSHGVFLILRTYLSLVVARLDGAIVRDLVAGQGKSFMLGILRWLSVGTLASYTNSMIKFLQSKISIAFRTRLTRYIHDLYLNSNLTYYKLTNLDGGVGQGADQFITQDLTLFCTSAASLYSSLGKPLVDIFVFNYQLYRSLGPLALTGLLANYFATATLLRRLSPPFGKLKAVEGKKEGDFRGLHARLIANAEEIAFYGGADVEKIYLNKSFRELRSWMEGIYNVKVRYNMLEDFVLKYSWSAFGYVVTSIPVYLPAWAGLTSLLDTSDPSGSEVSESSRERSHMKDFITNKRLMLSLADAGGRMMYSIKDLSELAGYTSRVYQLISTLHRVHANAYGQGHRRYSSRAELFSLADVQGTLHAGFDGVRLEDVPVVAPSLYPYGGEELIESLSFVVHSGEHLLISGSNGVGKSAIARIVAGLWPVFRGLVSRPRNSGQDGIMFLPQRPYLSVGTLRDQVIYPHTEIDMRENERRDSQLEKILEDVKLGHLLAREGGWDTRKEWKDVLSGGEKQRMAFARLLYHEPRYAFLDEGTSAVSSDVEGLLYERCKDRGITVITLSTRASLRKYHTSNIILGLGDEWYDWELVKIGTEAEKSSMDKEIKELREKLAKVPEWEERKKAIDEELHHVQVVGEAGSSELEKPGYMTGESDQA</sequence>
<dbReference type="PROSITE" id="PS50893">
    <property type="entry name" value="ABC_TRANSPORTER_2"/>
    <property type="match status" value="1"/>
</dbReference>
<keyword evidence="5" id="KW-0547">Nucleotide-binding</keyword>
<gene>
    <name evidence="12" type="ORF">PV08_03239</name>
</gene>
<evidence type="ECO:0000256" key="5">
    <source>
        <dbReference type="ARBA" id="ARBA00022741"/>
    </source>
</evidence>
<dbReference type="OrthoDB" id="422637at2759"/>
<evidence type="ECO:0000313" key="12">
    <source>
        <dbReference type="EMBL" id="KIW18950.1"/>
    </source>
</evidence>
<dbReference type="EMBL" id="KN847493">
    <property type="protein sequence ID" value="KIW18950.1"/>
    <property type="molecule type" value="Genomic_DNA"/>
</dbReference>
<feature type="region of interest" description="Disordered" evidence="9">
    <location>
        <begin position="800"/>
        <end position="821"/>
    </location>
</feature>
<evidence type="ECO:0000256" key="8">
    <source>
        <dbReference type="ARBA" id="ARBA00023136"/>
    </source>
</evidence>
<dbReference type="PROSITE" id="PS00211">
    <property type="entry name" value="ABC_TRANSPORTER_1"/>
    <property type="match status" value="1"/>
</dbReference>
<evidence type="ECO:0000256" key="2">
    <source>
        <dbReference type="ARBA" id="ARBA00008575"/>
    </source>
</evidence>
<accession>A0A0D2BK53</accession>
<evidence type="ECO:0000256" key="4">
    <source>
        <dbReference type="ARBA" id="ARBA00022692"/>
    </source>
</evidence>
<dbReference type="InterPro" id="IPR027417">
    <property type="entry name" value="P-loop_NTPase"/>
</dbReference>
<dbReference type="InterPro" id="IPR017871">
    <property type="entry name" value="ABC_transporter-like_CS"/>
</dbReference>